<reference evidence="3 4" key="1">
    <citation type="journal article" date="2012" name="Science">
        <title>The Paleozoic origin of enzymatic lignin decomposition reconstructed from 31 fungal genomes.</title>
        <authorList>
            <person name="Floudas D."/>
            <person name="Binder M."/>
            <person name="Riley R."/>
            <person name="Barry K."/>
            <person name="Blanchette R.A."/>
            <person name="Henrissat B."/>
            <person name="Martinez A.T."/>
            <person name="Otillar R."/>
            <person name="Spatafora J.W."/>
            <person name="Yadav J.S."/>
            <person name="Aerts A."/>
            <person name="Benoit I."/>
            <person name="Boyd A."/>
            <person name="Carlson A."/>
            <person name="Copeland A."/>
            <person name="Coutinho P.M."/>
            <person name="de Vries R.P."/>
            <person name="Ferreira P."/>
            <person name="Findley K."/>
            <person name="Foster B."/>
            <person name="Gaskell J."/>
            <person name="Glotzer D."/>
            <person name="Gorecki P."/>
            <person name="Heitman J."/>
            <person name="Hesse C."/>
            <person name="Hori C."/>
            <person name="Igarashi K."/>
            <person name="Jurgens J.A."/>
            <person name="Kallen N."/>
            <person name="Kersten P."/>
            <person name="Kohler A."/>
            <person name="Kuees U."/>
            <person name="Kumar T.K.A."/>
            <person name="Kuo A."/>
            <person name="LaButti K."/>
            <person name="Larrondo L.F."/>
            <person name="Lindquist E."/>
            <person name="Ling A."/>
            <person name="Lombard V."/>
            <person name="Lucas S."/>
            <person name="Lundell T."/>
            <person name="Martin R."/>
            <person name="McLaughlin D.J."/>
            <person name="Morgenstern I."/>
            <person name="Morin E."/>
            <person name="Murat C."/>
            <person name="Nagy L.G."/>
            <person name="Nolan M."/>
            <person name="Ohm R.A."/>
            <person name="Patyshakuliyeva A."/>
            <person name="Rokas A."/>
            <person name="Ruiz-Duenas F.J."/>
            <person name="Sabat G."/>
            <person name="Salamov A."/>
            <person name="Samejima M."/>
            <person name="Schmutz J."/>
            <person name="Slot J.C."/>
            <person name="St John F."/>
            <person name="Stenlid J."/>
            <person name="Sun H."/>
            <person name="Sun S."/>
            <person name="Syed K."/>
            <person name="Tsang A."/>
            <person name="Wiebenga A."/>
            <person name="Young D."/>
            <person name="Pisabarro A."/>
            <person name="Eastwood D.C."/>
            <person name="Martin F."/>
            <person name="Cullen D."/>
            <person name="Grigoriev I.V."/>
            <person name="Hibbett D.S."/>
        </authorList>
    </citation>
    <scope>NUCLEOTIDE SEQUENCE [LARGE SCALE GENOMIC DNA]</scope>
    <source>
        <strain evidence="3 4">DJM-731 SS1</strain>
    </source>
</reference>
<dbReference type="PANTHER" id="PTHR43625">
    <property type="entry name" value="AFLATOXIN B1 ALDEHYDE REDUCTASE"/>
    <property type="match status" value="1"/>
</dbReference>
<dbReference type="GO" id="GO:0005737">
    <property type="term" value="C:cytoplasm"/>
    <property type="evidence" value="ECO:0007669"/>
    <property type="project" value="TreeGrafter"/>
</dbReference>
<accession>M5FS65</accession>
<evidence type="ECO:0000313" key="4">
    <source>
        <dbReference type="Proteomes" id="UP000030653"/>
    </source>
</evidence>
<keyword evidence="4" id="KW-1185">Reference proteome</keyword>
<dbReference type="PANTHER" id="PTHR43625:SF40">
    <property type="entry name" value="ALDO-KETO REDUCTASE YAKC [NADP(+)]"/>
    <property type="match status" value="1"/>
</dbReference>
<evidence type="ECO:0000259" key="2">
    <source>
        <dbReference type="Pfam" id="PF00248"/>
    </source>
</evidence>
<keyword evidence="1" id="KW-0560">Oxidoreductase</keyword>
<sequence>MSLPTRKIGTTSVPIPGYGLMGFSALYGTTASEEEFLPVFKAAYDAGCRMWDTADVYGRKGLHENERLLAKAMKELNIPRNDIFLCTKFGALAGFVGVRGDPEYVHSACAASLEALGTDHIDLYYQHRVDPKTPIEDTVRAMKELQDQGKIKYIGLSECSADTLRRASKVAKIDAVQIEYSLFSTDVETNGILDACKELGVTFVAYSPLGRGFLAGRFKSRGDLSAGDWRLTVPRFSEENFPTNLDLVNKVSSIAHAKGCTPAQLALAWLLAQGPNVFVIPGTTRKEALLDNIGCAKVHLTDGELAEIRKILDQFPVAGTRYNASVMHTVNM</sequence>
<organism evidence="3 4">
    <name type="scientific">Dacryopinax primogenitus (strain DJM 731)</name>
    <name type="common">Brown rot fungus</name>
    <dbReference type="NCBI Taxonomy" id="1858805"/>
    <lineage>
        <taxon>Eukaryota</taxon>
        <taxon>Fungi</taxon>
        <taxon>Dikarya</taxon>
        <taxon>Basidiomycota</taxon>
        <taxon>Agaricomycotina</taxon>
        <taxon>Dacrymycetes</taxon>
        <taxon>Dacrymycetales</taxon>
        <taxon>Dacrymycetaceae</taxon>
        <taxon>Dacryopinax</taxon>
    </lineage>
</organism>
<proteinExistence type="predicted"/>
<dbReference type="Pfam" id="PF00248">
    <property type="entry name" value="Aldo_ket_red"/>
    <property type="match status" value="1"/>
</dbReference>
<evidence type="ECO:0000313" key="3">
    <source>
        <dbReference type="EMBL" id="EJT98638.1"/>
    </source>
</evidence>
<dbReference type="EMBL" id="JH795872">
    <property type="protein sequence ID" value="EJT98638.1"/>
    <property type="molecule type" value="Genomic_DNA"/>
</dbReference>
<name>M5FS65_DACPD</name>
<dbReference type="HOGENOM" id="CLU_023205_2_1_1"/>
<protein>
    <submittedName>
        <fullName evidence="3">Aldo/keto reductase</fullName>
    </submittedName>
</protein>
<dbReference type="InterPro" id="IPR023210">
    <property type="entry name" value="NADP_OxRdtase_dom"/>
</dbReference>
<dbReference type="GO" id="GO:0016491">
    <property type="term" value="F:oxidoreductase activity"/>
    <property type="evidence" value="ECO:0007669"/>
    <property type="project" value="UniProtKB-KW"/>
</dbReference>
<dbReference type="AlphaFoldDB" id="M5FS65"/>
<dbReference type="OMA" id="GPHHNEE"/>
<dbReference type="SUPFAM" id="SSF51430">
    <property type="entry name" value="NAD(P)-linked oxidoreductase"/>
    <property type="match status" value="1"/>
</dbReference>
<dbReference type="Gene3D" id="3.20.20.100">
    <property type="entry name" value="NADP-dependent oxidoreductase domain"/>
    <property type="match status" value="1"/>
</dbReference>
<dbReference type="InterPro" id="IPR050791">
    <property type="entry name" value="Aldo-Keto_reductase"/>
</dbReference>
<dbReference type="OrthoDB" id="37537at2759"/>
<dbReference type="STRING" id="1858805.M5FS65"/>
<feature type="domain" description="NADP-dependent oxidoreductase" evidence="2">
    <location>
        <begin position="17"/>
        <end position="312"/>
    </location>
</feature>
<dbReference type="RefSeq" id="XP_040625536.1">
    <property type="nucleotide sequence ID" value="XM_040769074.1"/>
</dbReference>
<dbReference type="GeneID" id="63684136"/>
<dbReference type="InterPro" id="IPR036812">
    <property type="entry name" value="NAD(P)_OxRdtase_dom_sf"/>
</dbReference>
<dbReference type="Proteomes" id="UP000030653">
    <property type="component" value="Unassembled WGS sequence"/>
</dbReference>
<evidence type="ECO:0000256" key="1">
    <source>
        <dbReference type="ARBA" id="ARBA00023002"/>
    </source>
</evidence>
<gene>
    <name evidence="3" type="ORF">DACRYDRAFT_110543</name>
</gene>